<evidence type="ECO:0000259" key="2">
    <source>
        <dbReference type="Pfam" id="PF00892"/>
    </source>
</evidence>
<dbReference type="GO" id="GO:0016020">
    <property type="term" value="C:membrane"/>
    <property type="evidence" value="ECO:0007669"/>
    <property type="project" value="InterPro"/>
</dbReference>
<dbReference type="AlphaFoldDB" id="K5DGY7"/>
<dbReference type="EMBL" id="AGXW01000002">
    <property type="protein sequence ID" value="EKJ92208.1"/>
    <property type="molecule type" value="Genomic_DNA"/>
</dbReference>
<sequence>MKEHILILSANILFAVSMPVFKYLLTADVSPEAITIMRATFACMMVWLASLFMPKEKVLPKDLRTFFICALCGVGINQWLFAAAILKEPITAFGVFNTHSLFV</sequence>
<proteinExistence type="predicted"/>
<comment type="caution">
    <text evidence="3">The sequence shown here is derived from an EMBL/GenBank/DDBJ whole genome shotgun (WGS) entry which is preliminary data.</text>
</comment>
<keyword evidence="1" id="KW-0472">Membrane</keyword>
<organism evidence="3 4">
    <name type="scientific">Bacteroides finegoldii CL09T03C10</name>
    <dbReference type="NCBI Taxonomy" id="997888"/>
    <lineage>
        <taxon>Bacteria</taxon>
        <taxon>Pseudomonadati</taxon>
        <taxon>Bacteroidota</taxon>
        <taxon>Bacteroidia</taxon>
        <taxon>Bacteroidales</taxon>
        <taxon>Bacteroidaceae</taxon>
        <taxon>Bacteroides</taxon>
    </lineage>
</organism>
<dbReference type="InterPro" id="IPR000620">
    <property type="entry name" value="EamA_dom"/>
</dbReference>
<evidence type="ECO:0000313" key="3">
    <source>
        <dbReference type="EMBL" id="EKJ92208.1"/>
    </source>
</evidence>
<gene>
    <name evidence="3" type="ORF">HMPREF1057_01043</name>
</gene>
<feature type="domain" description="EamA" evidence="2">
    <location>
        <begin position="3"/>
        <end position="97"/>
    </location>
</feature>
<keyword evidence="1" id="KW-1133">Transmembrane helix</keyword>
<keyword evidence="1" id="KW-0812">Transmembrane</keyword>
<accession>K5DGY7</accession>
<reference evidence="3 4" key="1">
    <citation type="submission" date="2012-02" db="EMBL/GenBank/DDBJ databases">
        <title>The Genome Sequence of Bacteroides finegoldii CL09T03C10.</title>
        <authorList>
            <consortium name="The Broad Institute Genome Sequencing Platform"/>
            <person name="Earl A."/>
            <person name="Ward D."/>
            <person name="Feldgarden M."/>
            <person name="Gevers D."/>
            <person name="Zitomersky N.L."/>
            <person name="Coyne M.J."/>
            <person name="Comstock L.E."/>
            <person name="Young S.K."/>
            <person name="Zeng Q."/>
            <person name="Gargeya S."/>
            <person name="Fitzgerald M."/>
            <person name="Haas B."/>
            <person name="Abouelleil A."/>
            <person name="Alvarado L."/>
            <person name="Arachchi H.M."/>
            <person name="Berlin A."/>
            <person name="Chapman S.B."/>
            <person name="Gearin G."/>
            <person name="Goldberg J."/>
            <person name="Griggs A."/>
            <person name="Gujja S."/>
            <person name="Hansen M."/>
            <person name="Heiman D."/>
            <person name="Howarth C."/>
            <person name="Larimer J."/>
            <person name="Lui A."/>
            <person name="MacDonald P.J.P."/>
            <person name="McCowen C."/>
            <person name="Montmayeur A."/>
            <person name="Murphy C."/>
            <person name="Neiman D."/>
            <person name="Pearson M."/>
            <person name="Priest M."/>
            <person name="Roberts A."/>
            <person name="Saif S."/>
            <person name="Shea T."/>
            <person name="Sisk P."/>
            <person name="Stolte C."/>
            <person name="Sykes S."/>
            <person name="Wortman J."/>
            <person name="Nusbaum C."/>
            <person name="Birren B."/>
        </authorList>
    </citation>
    <scope>NUCLEOTIDE SEQUENCE [LARGE SCALE GENOMIC DNA]</scope>
    <source>
        <strain evidence="3 4">CL09T03C10</strain>
    </source>
</reference>
<evidence type="ECO:0000256" key="1">
    <source>
        <dbReference type="SAM" id="Phobius"/>
    </source>
</evidence>
<name>K5DGY7_9BACE</name>
<dbReference type="HOGENOM" id="CLU_2258071_0_0_10"/>
<protein>
    <recommendedName>
        <fullName evidence="2">EamA domain-containing protein</fullName>
    </recommendedName>
</protein>
<dbReference type="Pfam" id="PF00892">
    <property type="entry name" value="EamA"/>
    <property type="match status" value="1"/>
</dbReference>
<dbReference type="RefSeq" id="WP_007760331.1">
    <property type="nucleotide sequence ID" value="NZ_AKBZ01000005.1"/>
</dbReference>
<feature type="transmembrane region" description="Helical" evidence="1">
    <location>
        <begin position="5"/>
        <end position="24"/>
    </location>
</feature>
<evidence type="ECO:0000313" key="4">
    <source>
        <dbReference type="Proteomes" id="UP000007995"/>
    </source>
</evidence>
<feature type="transmembrane region" description="Helical" evidence="1">
    <location>
        <begin position="36"/>
        <end position="53"/>
    </location>
</feature>
<dbReference type="Proteomes" id="UP000007995">
    <property type="component" value="Unassembled WGS sequence"/>
</dbReference>
<feature type="transmembrane region" description="Helical" evidence="1">
    <location>
        <begin position="65"/>
        <end position="86"/>
    </location>
</feature>